<evidence type="ECO:0000313" key="1">
    <source>
        <dbReference type="EMBL" id="KAF9892075.1"/>
    </source>
</evidence>
<accession>A0AAD4GWV6</accession>
<dbReference type="AlphaFoldDB" id="A0AAD4GWV6"/>
<reference evidence="1" key="1">
    <citation type="journal article" date="2019" name="Beilstein J. Org. Chem.">
        <title>Nanangenines: drimane sesquiterpenoids as the dominant metabolite cohort of a novel Australian fungus, Aspergillus nanangensis.</title>
        <authorList>
            <person name="Lacey H.J."/>
            <person name="Gilchrist C.L.M."/>
            <person name="Crombie A."/>
            <person name="Kalaitzis J.A."/>
            <person name="Vuong D."/>
            <person name="Rutledge P.J."/>
            <person name="Turner P."/>
            <person name="Pitt J.I."/>
            <person name="Lacey E."/>
            <person name="Chooi Y.H."/>
            <person name="Piggott A.M."/>
        </authorList>
    </citation>
    <scope>NUCLEOTIDE SEQUENCE</scope>
    <source>
        <strain evidence="1">MST-FP2251</strain>
    </source>
</reference>
<gene>
    <name evidence="1" type="ORF">FE257_002481</name>
</gene>
<dbReference type="EMBL" id="VCAU01000014">
    <property type="protein sequence ID" value="KAF9892075.1"/>
    <property type="molecule type" value="Genomic_DNA"/>
</dbReference>
<evidence type="ECO:0000313" key="2">
    <source>
        <dbReference type="Proteomes" id="UP001194746"/>
    </source>
</evidence>
<dbReference type="Gene3D" id="2.60.40.2970">
    <property type="match status" value="1"/>
</dbReference>
<keyword evidence="2" id="KW-1185">Reference proteome</keyword>
<comment type="caution">
    <text evidence="1">The sequence shown here is derived from an EMBL/GenBank/DDBJ whole genome shotgun (WGS) entry which is preliminary data.</text>
</comment>
<reference evidence="1" key="2">
    <citation type="submission" date="2020-02" db="EMBL/GenBank/DDBJ databases">
        <authorList>
            <person name="Gilchrist C.L.M."/>
            <person name="Chooi Y.-H."/>
        </authorList>
    </citation>
    <scope>NUCLEOTIDE SEQUENCE</scope>
    <source>
        <strain evidence="1">MST-FP2251</strain>
    </source>
</reference>
<proteinExistence type="predicted"/>
<dbReference type="Proteomes" id="UP001194746">
    <property type="component" value="Unassembled WGS sequence"/>
</dbReference>
<name>A0AAD4GWV6_ASPNN</name>
<sequence>MTTPPSLQVEITPPVLPPISQSWTSIPVQVSLHNALDVPLTVLNWGTPLDPRANILGIFHIRDTADDTLVALDEIKFSRALPPSEEDLVEVPAGGSVDTVVTLPRVPLVAGREYSIQAQGMCHGLWEDSREAVAATQLAEILSNKALLSF</sequence>
<organism evidence="1 2">
    <name type="scientific">Aspergillus nanangensis</name>
    <dbReference type="NCBI Taxonomy" id="2582783"/>
    <lineage>
        <taxon>Eukaryota</taxon>
        <taxon>Fungi</taxon>
        <taxon>Dikarya</taxon>
        <taxon>Ascomycota</taxon>
        <taxon>Pezizomycotina</taxon>
        <taxon>Eurotiomycetes</taxon>
        <taxon>Eurotiomycetidae</taxon>
        <taxon>Eurotiales</taxon>
        <taxon>Aspergillaceae</taxon>
        <taxon>Aspergillus</taxon>
        <taxon>Aspergillus subgen. Circumdati</taxon>
    </lineage>
</organism>
<protein>
    <submittedName>
        <fullName evidence="1">Uncharacterized protein</fullName>
    </submittedName>
</protein>